<accession>Q1D7J2</accession>
<dbReference type="EMBL" id="CP000113">
    <property type="protein sequence ID" value="ABF88685.1"/>
    <property type="molecule type" value="Genomic_DNA"/>
</dbReference>
<evidence type="ECO:0000256" key="1">
    <source>
        <dbReference type="SAM" id="MobiDB-lite"/>
    </source>
</evidence>
<dbReference type="HOGENOM" id="CLU_2991982_0_0_7"/>
<reference evidence="2 3" key="1">
    <citation type="journal article" date="2006" name="Proc. Natl. Acad. Sci. U.S.A.">
        <title>Evolution of sensory complexity recorded in a myxobacterial genome.</title>
        <authorList>
            <person name="Goldman B.S."/>
            <person name="Nierman W.C."/>
            <person name="Kaiser D."/>
            <person name="Slater S.C."/>
            <person name="Durkin A.S."/>
            <person name="Eisen J.A."/>
            <person name="Ronning C.M."/>
            <person name="Barbazuk W.B."/>
            <person name="Blanchard M."/>
            <person name="Field C."/>
            <person name="Halling C."/>
            <person name="Hinkle G."/>
            <person name="Iartchuk O."/>
            <person name="Kim H.S."/>
            <person name="Mackenzie C."/>
            <person name="Madupu R."/>
            <person name="Miller N."/>
            <person name="Shvartsbeyn A."/>
            <person name="Sullivan S.A."/>
            <person name="Vaudin M."/>
            <person name="Wiegand R."/>
            <person name="Kaplan H.B."/>
        </authorList>
    </citation>
    <scope>NUCLEOTIDE SEQUENCE [LARGE SCALE GENOMIC DNA]</scope>
    <source>
        <strain evidence="3">DK1622</strain>
    </source>
</reference>
<organism evidence="2 3">
    <name type="scientific">Myxococcus xanthus (strain DK1622)</name>
    <dbReference type="NCBI Taxonomy" id="246197"/>
    <lineage>
        <taxon>Bacteria</taxon>
        <taxon>Pseudomonadati</taxon>
        <taxon>Myxococcota</taxon>
        <taxon>Myxococcia</taxon>
        <taxon>Myxococcales</taxon>
        <taxon>Cystobacterineae</taxon>
        <taxon>Myxococcaceae</taxon>
        <taxon>Myxococcus</taxon>
    </lineage>
</organism>
<proteinExistence type="predicted"/>
<dbReference type="KEGG" id="mxa:MXAN_3178"/>
<sequence length="57" mass="5986">MGQRTSPLAHPKPKDPRNVNNALTKIATAQAAAGATCSKSRSSGRRRASRATQPARS</sequence>
<name>Q1D7J2_MYXXD</name>
<protein>
    <submittedName>
        <fullName evidence="2">Uncharacterized protein</fullName>
    </submittedName>
</protein>
<dbReference type="EnsemblBacteria" id="ABF88685">
    <property type="protein sequence ID" value="ABF88685"/>
    <property type="gene ID" value="MXAN_3178"/>
</dbReference>
<feature type="compositionally biased region" description="Low complexity" evidence="1">
    <location>
        <begin position="29"/>
        <end position="41"/>
    </location>
</feature>
<dbReference type="Proteomes" id="UP000002402">
    <property type="component" value="Chromosome"/>
</dbReference>
<evidence type="ECO:0000313" key="3">
    <source>
        <dbReference type="Proteomes" id="UP000002402"/>
    </source>
</evidence>
<dbReference type="AlphaFoldDB" id="Q1D7J2"/>
<gene>
    <name evidence="2" type="ordered locus">MXAN_3178</name>
</gene>
<feature type="region of interest" description="Disordered" evidence="1">
    <location>
        <begin position="29"/>
        <end position="57"/>
    </location>
</feature>
<evidence type="ECO:0000313" key="2">
    <source>
        <dbReference type="EMBL" id="ABF88685.1"/>
    </source>
</evidence>
<keyword evidence="3" id="KW-1185">Reference proteome</keyword>